<proteinExistence type="predicted"/>
<accession>A0A0A8URF4</accession>
<evidence type="ECO:0000313" key="2">
    <source>
        <dbReference type="Proteomes" id="UP000032803"/>
    </source>
</evidence>
<organism evidence="1 2">
    <name type="scientific">Legionella hackeliae</name>
    <dbReference type="NCBI Taxonomy" id="449"/>
    <lineage>
        <taxon>Bacteria</taxon>
        <taxon>Pseudomonadati</taxon>
        <taxon>Pseudomonadota</taxon>
        <taxon>Gammaproteobacteria</taxon>
        <taxon>Legionellales</taxon>
        <taxon>Legionellaceae</taxon>
        <taxon>Legionella</taxon>
    </lineage>
</organism>
<keyword evidence="2" id="KW-1185">Reference proteome</keyword>
<dbReference type="AlphaFoldDB" id="A0A0A8URF4"/>
<evidence type="ECO:0000313" key="1">
    <source>
        <dbReference type="EMBL" id="CEK09632.1"/>
    </source>
</evidence>
<gene>
    <name evidence="1" type="ORF">LHA_0538</name>
</gene>
<dbReference type="Proteomes" id="UP000032803">
    <property type="component" value="Chromosome I"/>
</dbReference>
<dbReference type="KEGG" id="lha:LHA_0538"/>
<dbReference type="STRING" id="449.LHA_0538"/>
<sequence length="44" mass="4809">MTRVLLQAGWLKPASDGKASHKPRIKGVGTPRLYVFTGKIWGGE</sequence>
<reference evidence="2" key="1">
    <citation type="submission" date="2014-09" db="EMBL/GenBank/DDBJ databases">
        <authorList>
            <person name="Gomez-Valero L."/>
        </authorList>
    </citation>
    <scope>NUCLEOTIDE SEQUENCE [LARGE SCALE GENOMIC DNA]</scope>
    <source>
        <strain evidence="2">ATCC35250</strain>
    </source>
</reference>
<name>A0A0A8URF4_LEGHA</name>
<protein>
    <submittedName>
        <fullName evidence="1">Uncharacterized protein</fullName>
    </submittedName>
</protein>
<dbReference type="EMBL" id="LN681225">
    <property type="protein sequence ID" value="CEK09632.1"/>
    <property type="molecule type" value="Genomic_DNA"/>
</dbReference>
<dbReference type="HOGENOM" id="CLU_3218065_0_0_6"/>